<evidence type="ECO:0000256" key="1">
    <source>
        <dbReference type="SAM" id="Phobius"/>
    </source>
</evidence>
<evidence type="ECO:0000313" key="3">
    <source>
        <dbReference type="Proteomes" id="UP000253908"/>
    </source>
</evidence>
<keyword evidence="1" id="KW-0812">Transmembrane</keyword>
<organism evidence="2 3">
    <name type="scientific">Oceanobacillus zhaokaii</name>
    <dbReference type="NCBI Taxonomy" id="2052660"/>
    <lineage>
        <taxon>Bacteria</taxon>
        <taxon>Bacillati</taxon>
        <taxon>Bacillota</taxon>
        <taxon>Bacilli</taxon>
        <taxon>Bacillales</taxon>
        <taxon>Bacillaceae</taxon>
        <taxon>Oceanobacillus</taxon>
    </lineage>
</organism>
<sequence length="273" mass="30648">MKTDIFPLNYIKTIWTPVKVFRGRHQLNWLQIIIIFLFLNALIMIPVSLNFAKMDAFPIEGTFPNAFALIDESVVTEVKEAKFTNGRMELPSSFLYTSNKGVIGGDISKVEADELIKEENAIIFLADKLIIKEGNNPISEVTYTKDFTLDNVTTIDELKTAISQQWFIQNKGFIVGSLILAVFSLSLASIVFIVLGSSIFIYFTRKGQFSSIKTFKESVNLIVNAMGLASVISMVIGLIRYDMITMLMIQSFGTVLMILAVFYKTRFNDDAAV</sequence>
<reference evidence="3" key="1">
    <citation type="submission" date="2017-11" db="EMBL/GenBank/DDBJ databases">
        <authorList>
            <person name="Zhu W."/>
        </authorList>
    </citation>
    <scope>NUCLEOTIDE SEQUENCE [LARGE SCALE GENOMIC DNA]</scope>
    <source>
        <strain evidence="3">160</strain>
    </source>
</reference>
<dbReference type="EMBL" id="CP024848">
    <property type="protein sequence ID" value="AXI10070.1"/>
    <property type="molecule type" value="Genomic_DNA"/>
</dbReference>
<evidence type="ECO:0000313" key="2">
    <source>
        <dbReference type="EMBL" id="AXI10070.1"/>
    </source>
</evidence>
<dbReference type="KEGG" id="ocn:CUC15_14530"/>
<feature type="transmembrane region" description="Helical" evidence="1">
    <location>
        <begin position="221"/>
        <end position="239"/>
    </location>
</feature>
<dbReference type="RefSeq" id="WP_114917357.1">
    <property type="nucleotide sequence ID" value="NZ_CP024848.1"/>
</dbReference>
<keyword evidence="1" id="KW-1133">Transmembrane helix</keyword>
<dbReference type="Proteomes" id="UP000253908">
    <property type="component" value="Chromosome"/>
</dbReference>
<protein>
    <submittedName>
        <fullName evidence="2">DUF1189 domain-containing protein</fullName>
    </submittedName>
</protein>
<dbReference type="AlphaFoldDB" id="A0A345PJ90"/>
<proteinExistence type="predicted"/>
<feature type="transmembrane region" description="Helical" evidence="1">
    <location>
        <begin position="173"/>
        <end position="201"/>
    </location>
</feature>
<feature type="transmembrane region" description="Helical" evidence="1">
    <location>
        <begin position="246"/>
        <end position="263"/>
    </location>
</feature>
<feature type="transmembrane region" description="Helical" evidence="1">
    <location>
        <begin position="29"/>
        <end position="49"/>
    </location>
</feature>
<keyword evidence="3" id="KW-1185">Reference proteome</keyword>
<keyword evidence="1" id="KW-0472">Membrane</keyword>
<accession>A0A345PJ90</accession>
<gene>
    <name evidence="2" type="ORF">CUC15_14530</name>
</gene>
<dbReference type="OrthoDB" id="2287686at2"/>
<name>A0A345PJ90_9BACI</name>